<gene>
    <name evidence="2" type="ORF">DYB37_013538</name>
</gene>
<dbReference type="AlphaFoldDB" id="A0A418FSF4"/>
<feature type="compositionally biased region" description="Polar residues" evidence="1">
    <location>
        <begin position="149"/>
        <end position="158"/>
    </location>
</feature>
<dbReference type="VEuPathDB" id="FungiDB:H257_11228"/>
<feature type="region of interest" description="Disordered" evidence="1">
    <location>
        <begin position="80"/>
        <end position="189"/>
    </location>
</feature>
<feature type="compositionally biased region" description="Polar residues" evidence="1">
    <location>
        <begin position="83"/>
        <end position="98"/>
    </location>
</feature>
<organism evidence="2 3">
    <name type="scientific">Aphanomyces astaci</name>
    <name type="common">Crayfish plague agent</name>
    <dbReference type="NCBI Taxonomy" id="112090"/>
    <lineage>
        <taxon>Eukaryota</taxon>
        <taxon>Sar</taxon>
        <taxon>Stramenopiles</taxon>
        <taxon>Oomycota</taxon>
        <taxon>Saprolegniomycetes</taxon>
        <taxon>Saprolegniales</taxon>
        <taxon>Verrucalvaceae</taxon>
        <taxon>Aphanomyces</taxon>
    </lineage>
</organism>
<accession>A0A418FSF4</accession>
<evidence type="ECO:0000313" key="3">
    <source>
        <dbReference type="Proteomes" id="UP000285430"/>
    </source>
</evidence>
<feature type="compositionally biased region" description="Basic and acidic residues" evidence="1">
    <location>
        <begin position="113"/>
        <end position="126"/>
    </location>
</feature>
<evidence type="ECO:0000313" key="2">
    <source>
        <dbReference type="EMBL" id="RHZ34426.1"/>
    </source>
</evidence>
<feature type="compositionally biased region" description="Basic residues" evidence="1">
    <location>
        <begin position="127"/>
        <end position="142"/>
    </location>
</feature>
<protein>
    <submittedName>
        <fullName evidence="2">Uncharacterized protein</fullName>
    </submittedName>
</protein>
<comment type="caution">
    <text evidence="2">The sequence shown here is derived from an EMBL/GenBank/DDBJ whole genome shotgun (WGS) entry which is preliminary data.</text>
</comment>
<sequence>MIPKYTWYSIVTHKWVAAPRAHQQATTTTLASLPPDPGKQQPIPPTLSDITTMPTPMATVIVHRNTIPTAILVPAKGIIRQPHPSSSENDSASDTTESPVDLPLTARQLRPKRAADTFLTRHDRNNRTKRAANRPRHTHTRPIRPGTTSPTPVVTQLPQPAAPPQIDAHTPYRHPPTQSYATAPPASVR</sequence>
<dbReference type="Proteomes" id="UP000285430">
    <property type="component" value="Unassembled WGS sequence"/>
</dbReference>
<reference evidence="2 3" key="1">
    <citation type="submission" date="2018-08" db="EMBL/GenBank/DDBJ databases">
        <title>Aphanomyces genome sequencing and annotation.</title>
        <authorList>
            <person name="Minardi D."/>
            <person name="Oidtmann B."/>
            <person name="Van Der Giezen M."/>
            <person name="Studholme D.J."/>
        </authorList>
    </citation>
    <scope>NUCLEOTIDE SEQUENCE [LARGE SCALE GENOMIC DNA]</scope>
    <source>
        <strain evidence="2 3">Da</strain>
    </source>
</reference>
<name>A0A418FSF4_APHAT</name>
<evidence type="ECO:0000256" key="1">
    <source>
        <dbReference type="SAM" id="MobiDB-lite"/>
    </source>
</evidence>
<dbReference type="EMBL" id="QUTH01000273">
    <property type="protein sequence ID" value="RHZ34426.1"/>
    <property type="molecule type" value="Genomic_DNA"/>
</dbReference>
<proteinExistence type="predicted"/>